<organism evidence="1 2">
    <name type="scientific">Marinobacterium stanieri</name>
    <dbReference type="NCBI Taxonomy" id="49186"/>
    <lineage>
        <taxon>Bacteria</taxon>
        <taxon>Pseudomonadati</taxon>
        <taxon>Pseudomonadota</taxon>
        <taxon>Gammaproteobacteria</taxon>
        <taxon>Oceanospirillales</taxon>
        <taxon>Oceanospirillaceae</taxon>
        <taxon>Marinobacterium</taxon>
    </lineage>
</organism>
<protein>
    <submittedName>
        <fullName evidence="1">Uncharacterized protein</fullName>
    </submittedName>
</protein>
<accession>A0A1N6UTX3</accession>
<gene>
    <name evidence="1" type="ORF">SAMN05421647_107224</name>
</gene>
<dbReference type="EMBL" id="FTMN01000007">
    <property type="protein sequence ID" value="SIQ69094.1"/>
    <property type="molecule type" value="Genomic_DNA"/>
</dbReference>
<sequence length="99" mass="11441">MFAEDKEQYFPTHTHPDGKGFQPWYERVGRKVYRSYGHPEGKSSDAEFVVQQDKLIPLNGHAQSSVTGAPWFVKREDKIYPGYGHPAGTSRVPWFESRR</sequence>
<dbReference type="Proteomes" id="UP000186895">
    <property type="component" value="Unassembled WGS sequence"/>
</dbReference>
<dbReference type="RefSeq" id="WP_010322454.1">
    <property type="nucleotide sequence ID" value="NZ_FTMN01000007.1"/>
</dbReference>
<proteinExistence type="predicted"/>
<reference evidence="1 2" key="1">
    <citation type="submission" date="2017-01" db="EMBL/GenBank/DDBJ databases">
        <authorList>
            <person name="Mah S.A."/>
            <person name="Swanson W.J."/>
            <person name="Moy G.W."/>
            <person name="Vacquier V.D."/>
        </authorList>
    </citation>
    <scope>NUCLEOTIDE SEQUENCE [LARGE SCALE GENOMIC DNA]</scope>
    <source>
        <strain evidence="1 2">DSM 7027</strain>
    </source>
</reference>
<keyword evidence="2" id="KW-1185">Reference proteome</keyword>
<dbReference type="AlphaFoldDB" id="A0A1N6UTX3"/>
<dbReference type="STRING" id="49186.SAMN05421647_107224"/>
<name>A0A1N6UTX3_9GAMM</name>
<evidence type="ECO:0000313" key="2">
    <source>
        <dbReference type="Proteomes" id="UP000186895"/>
    </source>
</evidence>
<evidence type="ECO:0000313" key="1">
    <source>
        <dbReference type="EMBL" id="SIQ69094.1"/>
    </source>
</evidence>